<evidence type="ECO:0000313" key="3">
    <source>
        <dbReference type="Proteomes" id="UP000482960"/>
    </source>
</evidence>
<dbReference type="Gene3D" id="1.25.40.10">
    <property type="entry name" value="Tetratricopeptide repeat domain"/>
    <property type="match status" value="1"/>
</dbReference>
<reference evidence="2 3" key="1">
    <citation type="submission" date="2020-03" db="EMBL/GenBank/DDBJ databases">
        <title>Whole genome shotgun sequence of Phytohabitans rumicis NBRC 108638.</title>
        <authorList>
            <person name="Komaki H."/>
            <person name="Tamura T."/>
        </authorList>
    </citation>
    <scope>NUCLEOTIDE SEQUENCE [LARGE SCALE GENOMIC DNA]</scope>
    <source>
        <strain evidence="2 3">NBRC 108638</strain>
    </source>
</reference>
<dbReference type="InterPro" id="IPR024983">
    <property type="entry name" value="CHAT_dom"/>
</dbReference>
<dbReference type="AlphaFoldDB" id="A0A6V8KT37"/>
<dbReference type="Pfam" id="PF12770">
    <property type="entry name" value="CHAT"/>
    <property type="match status" value="1"/>
</dbReference>
<gene>
    <name evidence="2" type="ORF">Prum_002320</name>
</gene>
<keyword evidence="3" id="KW-1185">Reference proteome</keyword>
<dbReference type="EMBL" id="BLPG01000001">
    <property type="protein sequence ID" value="GFJ86590.1"/>
    <property type="molecule type" value="Genomic_DNA"/>
</dbReference>
<name>A0A6V8KT37_9ACTN</name>
<evidence type="ECO:0000259" key="1">
    <source>
        <dbReference type="Pfam" id="PF12770"/>
    </source>
</evidence>
<comment type="caution">
    <text evidence="2">The sequence shown here is derived from an EMBL/GenBank/DDBJ whole genome shotgun (WGS) entry which is preliminary data.</text>
</comment>
<dbReference type="InterPro" id="IPR011990">
    <property type="entry name" value="TPR-like_helical_dom_sf"/>
</dbReference>
<sequence length="1258" mass="134365">MTAPDPAAAEELGRLGCALVAAADEDGDRACIDAGLAQLERAAAAAPEHPDRTRWWWALGSGYERRADEDGSVDDCVRAIDWYDRLHTELPPGDPDRGVVAIALASTHWSRFWLLRYGEAGGPHPSLLVRDVAVDVRRLAAGEADPRVAAYTGMILGLVALERHEITEDRADLDQGVMALAAALPGLPDDAPWIAMGAFRLAAAYRESALLDDDPKLLDLSIVAGRRAVELSDAGRPTWVSAHENQALCHGRRWELAGDRDDLDRAIAAWTVVLTHEDDGWAAEACARLLRERGDPRDLAEAVRLLERSLRDCPDEATAAARWLELGRTHHTRWTAGEAPGSLEAADRCVSRALRGGLCDEDVVSAHIARLAIVQNMVIRDELLPHDTVVQSAIRYRQLLAEARAALDRAVGADPDTRGILGGMAGFGEMWIIGHNLGWFDPARVRGLLTLAEQVRRPPELWPAFLDVANGLYEHTIEVESGQPAGGRGVERLAQALKSKHLTEFRGDLSWILSMAVHARGNSRGDLRDLDAMNRRARQDQPAEGDEIGPETEADVLALLLEAFQRGSTGDTAGFGALVQEAEWRLAELPQPPQAYGPVVAMLRLGRRLLAAMNGEPVPAVELSLDEPLPDGYAGGLRIVDLVSVPMSRLVRAAARGDLAELRATAAQLEALASWVPTRHPLRLLVVLPTALAHMELAQRHRGERAAAEQAHRYYAEACAIMRGPEHPLWPDAALRLAAASRLAGADPGPARESAMSALASHAQRVMLQAGTEHAIEAARAAAKDALIVAGWALAGGAHEDLVAALDAGRGLVLHAATASRDVADQLADRGHAALAAEWRATGGRGRDQLGGQLLTGGAGELPDDLRARVLRALGAGGVGEPVRVDQVARSLAAVGADALAYLVPATPGLPGAAVVVAASGVVRVVRLPWLVTGPGTPVERFARARAGSGVAGAALDELCAWAWQAATGTLVHLASQWRQDRPAHLVLVPMGVLALVPWHAAHRGRGRARRYAVQDMVFSYIPSARMLSAAARHEVRPIRSALVVGDPGGDLAFAGMEARAVHQAFYRYGRYLGRLADEPGADGTPAQVFDWIVSATGPSMLHLACHGYVDPRRPAEAHLALAGGARLTAGELIEASRVAELVIDQVFLAACTTNLAGEDYDEAFSLASAFLAAGAHTVFGSLWPVPDAGTSLLMFMLHHHLNAESRPPAEALHAAQLWMLDPGRRPPPGMPADLAAYCRQESLAHPVSWAGFTHVGR</sequence>
<feature type="domain" description="CHAT" evidence="1">
    <location>
        <begin position="960"/>
        <end position="1258"/>
    </location>
</feature>
<evidence type="ECO:0000313" key="2">
    <source>
        <dbReference type="EMBL" id="GFJ86590.1"/>
    </source>
</evidence>
<organism evidence="2 3">
    <name type="scientific">Phytohabitans rumicis</name>
    <dbReference type="NCBI Taxonomy" id="1076125"/>
    <lineage>
        <taxon>Bacteria</taxon>
        <taxon>Bacillati</taxon>
        <taxon>Actinomycetota</taxon>
        <taxon>Actinomycetes</taxon>
        <taxon>Micromonosporales</taxon>
        <taxon>Micromonosporaceae</taxon>
    </lineage>
</organism>
<dbReference type="Proteomes" id="UP000482960">
    <property type="component" value="Unassembled WGS sequence"/>
</dbReference>
<protein>
    <recommendedName>
        <fullName evidence="1">CHAT domain-containing protein</fullName>
    </recommendedName>
</protein>
<dbReference type="RefSeq" id="WP_173073160.1">
    <property type="nucleotide sequence ID" value="NZ_BAABJB010000030.1"/>
</dbReference>
<proteinExistence type="predicted"/>
<accession>A0A6V8KT37</accession>
<reference evidence="2 3" key="2">
    <citation type="submission" date="2020-03" db="EMBL/GenBank/DDBJ databases">
        <authorList>
            <person name="Ichikawa N."/>
            <person name="Kimura A."/>
            <person name="Kitahashi Y."/>
            <person name="Uohara A."/>
        </authorList>
    </citation>
    <scope>NUCLEOTIDE SEQUENCE [LARGE SCALE GENOMIC DNA]</scope>
    <source>
        <strain evidence="2 3">NBRC 108638</strain>
    </source>
</reference>